<keyword evidence="3" id="KW-1185">Reference proteome</keyword>
<keyword evidence="2" id="KW-0378">Hydrolase</keyword>
<feature type="domain" description="Peptidase S1" evidence="1">
    <location>
        <begin position="43"/>
        <end position="227"/>
    </location>
</feature>
<protein>
    <submittedName>
        <fullName evidence="2">Trypsin-like serine protease</fullName>
        <ecNumber evidence="2">3.4.21.-</ecNumber>
    </submittedName>
</protein>
<name>A0ABW2L6X9_9BACT</name>
<dbReference type="EMBL" id="JBHTBS010000003">
    <property type="protein sequence ID" value="MFC7337315.1"/>
    <property type="molecule type" value="Genomic_DNA"/>
</dbReference>
<organism evidence="2 3">
    <name type="scientific">Haloferula chungangensis</name>
    <dbReference type="NCBI Taxonomy" id="1048331"/>
    <lineage>
        <taxon>Bacteria</taxon>
        <taxon>Pseudomonadati</taxon>
        <taxon>Verrucomicrobiota</taxon>
        <taxon>Verrucomicrobiia</taxon>
        <taxon>Verrucomicrobiales</taxon>
        <taxon>Verrucomicrobiaceae</taxon>
        <taxon>Haloferula</taxon>
    </lineage>
</organism>
<accession>A0ABW2L6X9</accession>
<dbReference type="Proteomes" id="UP001596472">
    <property type="component" value="Unassembled WGS sequence"/>
</dbReference>
<dbReference type="InterPro" id="IPR001254">
    <property type="entry name" value="Trypsin_dom"/>
</dbReference>
<dbReference type="Pfam" id="PF00089">
    <property type="entry name" value="Trypsin"/>
    <property type="match status" value="1"/>
</dbReference>
<dbReference type="InterPro" id="IPR009003">
    <property type="entry name" value="Peptidase_S1_PA"/>
</dbReference>
<dbReference type="RefSeq" id="WP_379711479.1">
    <property type="nucleotide sequence ID" value="NZ_JBHTBS010000003.1"/>
</dbReference>
<proteinExistence type="predicted"/>
<evidence type="ECO:0000313" key="3">
    <source>
        <dbReference type="Proteomes" id="UP001596472"/>
    </source>
</evidence>
<dbReference type="SUPFAM" id="SSF50494">
    <property type="entry name" value="Trypsin-like serine proteases"/>
    <property type="match status" value="1"/>
</dbReference>
<gene>
    <name evidence="2" type="ORF">ACFQY0_09025</name>
</gene>
<dbReference type="EC" id="3.4.21.-" evidence="2"/>
<dbReference type="GO" id="GO:0016787">
    <property type="term" value="F:hydrolase activity"/>
    <property type="evidence" value="ECO:0007669"/>
    <property type="project" value="UniProtKB-KW"/>
</dbReference>
<evidence type="ECO:0000259" key="1">
    <source>
        <dbReference type="Pfam" id="PF00089"/>
    </source>
</evidence>
<sequence>MRNSMVLLLLGAISAEGVILYGSGDPVINREVAPGGALSGSGWQYQGEFGNFMGTMISPSHFITAAHIGVSSTFISKGYFNGGSDVVYNVDSSANGGVGYWNVAGTDLRIFAVTGTFTSYAPLYTGSDEVGKDLVVMGRGTQRGATIDLQSVTKGWQWGPADGASRWGTNTVAATITQEGADYLQADFDATGGANEAHLSVGDSGGALFIQDGGSWKLAGINYAVDGKWDFNDTVGDGQEFDAALFDAGGLYLGSDSEGWTLVADGTDDAPSSFYSTRISSYHSQIEAITGIPEPRVGILTLALLPLLSRRRR</sequence>
<comment type="caution">
    <text evidence="2">The sequence shown here is derived from an EMBL/GenBank/DDBJ whole genome shotgun (WGS) entry which is preliminary data.</text>
</comment>
<evidence type="ECO:0000313" key="2">
    <source>
        <dbReference type="EMBL" id="MFC7337315.1"/>
    </source>
</evidence>
<reference evidence="3" key="1">
    <citation type="journal article" date="2019" name="Int. J. Syst. Evol. Microbiol.">
        <title>The Global Catalogue of Microorganisms (GCM) 10K type strain sequencing project: providing services to taxonomists for standard genome sequencing and annotation.</title>
        <authorList>
            <consortium name="The Broad Institute Genomics Platform"/>
            <consortium name="The Broad Institute Genome Sequencing Center for Infectious Disease"/>
            <person name="Wu L."/>
            <person name="Ma J."/>
        </authorList>
    </citation>
    <scope>NUCLEOTIDE SEQUENCE [LARGE SCALE GENOMIC DNA]</scope>
    <source>
        <strain evidence="3">CGMCC 4.1467</strain>
    </source>
</reference>